<comment type="caution">
    <text evidence="14">The sequence shown here is derived from an EMBL/GenBank/DDBJ whole genome shotgun (WGS) entry which is preliminary data.</text>
</comment>
<evidence type="ECO:0000256" key="8">
    <source>
        <dbReference type="ARBA" id="ARBA00023065"/>
    </source>
</evidence>
<protein>
    <submittedName>
        <fullName evidence="14">Sodium:solute symporter</fullName>
    </submittedName>
</protein>
<gene>
    <name evidence="14" type="ORF">SanaruYs_04730</name>
</gene>
<dbReference type="CDD" id="cd11494">
    <property type="entry name" value="SLC5sbd_NIS-like_u2"/>
    <property type="match status" value="1"/>
</dbReference>
<keyword evidence="9 13" id="KW-0472">Membrane</keyword>
<feature type="transmembrane region" description="Helical" evidence="13">
    <location>
        <begin position="145"/>
        <end position="169"/>
    </location>
</feature>
<dbReference type="Gene3D" id="1.20.1730.10">
    <property type="entry name" value="Sodium/glucose cotransporter"/>
    <property type="match status" value="1"/>
</dbReference>
<dbReference type="GO" id="GO:0005886">
    <property type="term" value="C:plasma membrane"/>
    <property type="evidence" value="ECO:0007669"/>
    <property type="project" value="UniProtKB-SubCell"/>
</dbReference>
<proteinExistence type="inferred from homology"/>
<evidence type="ECO:0000256" key="10">
    <source>
        <dbReference type="ARBA" id="ARBA00023201"/>
    </source>
</evidence>
<dbReference type="InterPro" id="IPR001734">
    <property type="entry name" value="Na/solute_symporter"/>
</dbReference>
<keyword evidence="8" id="KW-0406">Ion transport</keyword>
<comment type="subcellular location">
    <subcellularLocation>
        <location evidence="1">Cell membrane</location>
        <topology evidence="1">Multi-pass membrane protein</topology>
    </subcellularLocation>
</comment>
<evidence type="ECO:0000256" key="13">
    <source>
        <dbReference type="SAM" id="Phobius"/>
    </source>
</evidence>
<keyword evidence="6 13" id="KW-1133">Transmembrane helix</keyword>
<evidence type="ECO:0000256" key="1">
    <source>
        <dbReference type="ARBA" id="ARBA00004651"/>
    </source>
</evidence>
<feature type="transmembrane region" description="Helical" evidence="13">
    <location>
        <begin position="296"/>
        <end position="323"/>
    </location>
</feature>
<evidence type="ECO:0000256" key="4">
    <source>
        <dbReference type="ARBA" id="ARBA00022475"/>
    </source>
</evidence>
<feature type="transmembrane region" description="Helical" evidence="13">
    <location>
        <begin position="485"/>
        <end position="503"/>
    </location>
</feature>
<dbReference type="PANTHER" id="PTHR42985">
    <property type="entry name" value="SODIUM-COUPLED MONOCARBOXYLATE TRANSPORTER"/>
    <property type="match status" value="1"/>
</dbReference>
<feature type="transmembrane region" description="Helical" evidence="13">
    <location>
        <begin position="74"/>
        <end position="96"/>
    </location>
</feature>
<accession>A0A401U5Q8</accession>
<feature type="coiled-coil region" evidence="12">
    <location>
        <begin position="347"/>
        <end position="400"/>
    </location>
</feature>
<dbReference type="InterPro" id="IPR038377">
    <property type="entry name" value="Na/Glc_symporter_sf"/>
</dbReference>
<keyword evidence="10" id="KW-0739">Sodium transport</keyword>
<evidence type="ECO:0000256" key="12">
    <source>
        <dbReference type="SAM" id="Coils"/>
    </source>
</evidence>
<evidence type="ECO:0000256" key="2">
    <source>
        <dbReference type="ARBA" id="ARBA00006434"/>
    </source>
</evidence>
<keyword evidence="7" id="KW-0915">Sodium</keyword>
<keyword evidence="15" id="KW-1185">Reference proteome</keyword>
<dbReference type="GO" id="GO:0006814">
    <property type="term" value="P:sodium ion transport"/>
    <property type="evidence" value="ECO:0007669"/>
    <property type="project" value="UniProtKB-KW"/>
</dbReference>
<feature type="transmembrane region" description="Helical" evidence="13">
    <location>
        <begin position="538"/>
        <end position="557"/>
    </location>
</feature>
<feature type="transmembrane region" description="Helical" evidence="13">
    <location>
        <begin position="42"/>
        <end position="62"/>
    </location>
</feature>
<feature type="transmembrane region" description="Helical" evidence="13">
    <location>
        <begin position="509"/>
        <end position="531"/>
    </location>
</feature>
<keyword evidence="4" id="KW-1003">Cell membrane</keyword>
<feature type="transmembrane region" description="Helical" evidence="13">
    <location>
        <begin position="419"/>
        <end position="442"/>
    </location>
</feature>
<reference evidence="14 15" key="1">
    <citation type="submission" date="2018-11" db="EMBL/GenBank/DDBJ databases">
        <title>Chryseotalea sanarue gen. nov., sp., nov., a member of the family Cytophagaceae, isolated from a brackish lake in Hamamatsu Japan.</title>
        <authorList>
            <person name="Maejima Y."/>
            <person name="Iino T."/>
            <person name="Muraguchi Y."/>
            <person name="Fukuda K."/>
            <person name="Ohkuma M."/>
            <person name="Moriuchi R."/>
            <person name="Dohra H."/>
            <person name="Kimbara K."/>
            <person name="Shintani M."/>
        </authorList>
    </citation>
    <scope>NUCLEOTIDE SEQUENCE [LARGE SCALE GENOMIC DNA]</scope>
    <source>
        <strain evidence="14 15">Ys</strain>
    </source>
</reference>
<dbReference type="PROSITE" id="PS50283">
    <property type="entry name" value="NA_SOLUT_SYMP_3"/>
    <property type="match status" value="1"/>
</dbReference>
<evidence type="ECO:0000256" key="11">
    <source>
        <dbReference type="RuleBase" id="RU362091"/>
    </source>
</evidence>
<name>A0A401U5Q8_9BACT</name>
<dbReference type="AlphaFoldDB" id="A0A401U5Q8"/>
<keyword evidence="12" id="KW-0175">Coiled coil</keyword>
<evidence type="ECO:0000256" key="7">
    <source>
        <dbReference type="ARBA" id="ARBA00023053"/>
    </source>
</evidence>
<evidence type="ECO:0000256" key="9">
    <source>
        <dbReference type="ARBA" id="ARBA00023136"/>
    </source>
</evidence>
<dbReference type="PANTHER" id="PTHR42985:SF47">
    <property type="entry name" value="INTEGRAL MEMBRANE TRANSPORT PROTEIN"/>
    <property type="match status" value="1"/>
</dbReference>
<feature type="transmembrane region" description="Helical" evidence="13">
    <location>
        <begin position="117"/>
        <end position="139"/>
    </location>
</feature>
<dbReference type="EMBL" id="BHXQ01000001">
    <property type="protein sequence ID" value="GCC50258.1"/>
    <property type="molecule type" value="Genomic_DNA"/>
</dbReference>
<evidence type="ECO:0000256" key="3">
    <source>
        <dbReference type="ARBA" id="ARBA00022448"/>
    </source>
</evidence>
<dbReference type="InterPro" id="IPR051163">
    <property type="entry name" value="Sodium:Solute_Symporter_SSF"/>
</dbReference>
<feature type="transmembrane region" description="Helical" evidence="13">
    <location>
        <begin position="563"/>
        <end position="583"/>
    </location>
</feature>
<evidence type="ECO:0000256" key="5">
    <source>
        <dbReference type="ARBA" id="ARBA00022692"/>
    </source>
</evidence>
<feature type="transmembrane region" description="Helical" evidence="13">
    <location>
        <begin position="256"/>
        <end position="275"/>
    </location>
</feature>
<keyword evidence="5 13" id="KW-0812">Transmembrane</keyword>
<sequence>MNYIDWIVLFGTLISIVSYGVYKTRGSQTIQGYLKGDNSMKWWMIGVSIMATQASAITFLSTPGQAIEDGMRFIQFYFGLPLAMVIISVTMVPIYYRLKVYTAYEYLESRFDLKTRTLAAILFLILRGLSAGITLYAPAIVLSTILGWNIFATTSLIGLFVIVYTVSGGTKAVSITQRQQMTIIMSGMFLAGFVAYSMLPESLSFGETLSLAGELGKFNIVNVLPSDIEQNLPEGVATVGELSLFQKVNLILSDRYNIWTGLIASTFLFLSYFGTDQSQVSRYLGGKSIRESRMGLIFNGLLKIPMQFLILFIGVLVYVFFLFNQPPVFHNTSLYQRAMQTSSQTELVALEQEYKNVLDQKEVSTKRLVKAIENEDELVKKSARAEVLAYQQQEKEIRDKVKASIAKAVPGSKTQDRDYIFLNFVLTYLPHGIIGLLLAVMFSAAMSSMASELNALASTTTVDIYKRSFNADATDKHYVKASRSFTLMWALLAMVFAMLAGFAENLIQFVNIVGSLFYGTILGIFLCAFYVKRVHGTAVFWAALLAEAVVLYCYLFTDLAFLLYNIIGCMLVVVVSLIVQGFIKKEITT</sequence>
<feature type="transmembrane region" description="Helical" evidence="13">
    <location>
        <begin position="6"/>
        <end position="22"/>
    </location>
</feature>
<dbReference type="Proteomes" id="UP000288227">
    <property type="component" value="Unassembled WGS sequence"/>
</dbReference>
<evidence type="ECO:0000256" key="6">
    <source>
        <dbReference type="ARBA" id="ARBA00022989"/>
    </source>
</evidence>
<evidence type="ECO:0000313" key="14">
    <source>
        <dbReference type="EMBL" id="GCC50258.1"/>
    </source>
</evidence>
<dbReference type="OrthoDB" id="9803597at2"/>
<comment type="similarity">
    <text evidence="2 11">Belongs to the sodium:solute symporter (SSF) (TC 2.A.21) family.</text>
</comment>
<dbReference type="RefSeq" id="WP_127120904.1">
    <property type="nucleotide sequence ID" value="NZ_BHXQ01000001.1"/>
</dbReference>
<organism evidence="14 15">
    <name type="scientific">Chryseotalea sanaruensis</name>
    <dbReference type="NCBI Taxonomy" id="2482724"/>
    <lineage>
        <taxon>Bacteria</taxon>
        <taxon>Pseudomonadati</taxon>
        <taxon>Bacteroidota</taxon>
        <taxon>Cytophagia</taxon>
        <taxon>Cytophagales</taxon>
        <taxon>Chryseotaleaceae</taxon>
        <taxon>Chryseotalea</taxon>
    </lineage>
</organism>
<keyword evidence="3" id="KW-0813">Transport</keyword>
<dbReference type="GO" id="GO:0015293">
    <property type="term" value="F:symporter activity"/>
    <property type="evidence" value="ECO:0007669"/>
    <property type="project" value="TreeGrafter"/>
</dbReference>
<evidence type="ECO:0000313" key="15">
    <source>
        <dbReference type="Proteomes" id="UP000288227"/>
    </source>
</evidence>
<dbReference type="Pfam" id="PF00474">
    <property type="entry name" value="SSF"/>
    <property type="match status" value="2"/>
</dbReference>